<feature type="transmembrane region" description="Helical" evidence="5">
    <location>
        <begin position="179"/>
        <end position="198"/>
    </location>
</feature>
<protein>
    <submittedName>
        <fullName evidence="6">Uncharacterized protein</fullName>
    </submittedName>
</protein>
<reference evidence="6" key="1">
    <citation type="submission" date="2025-08" db="UniProtKB">
        <authorList>
            <consortium name="Ensembl"/>
        </authorList>
    </citation>
    <scope>IDENTIFICATION</scope>
</reference>
<accession>A0A663F4J9</accession>
<keyword evidence="5" id="KW-1133">Transmembrane helix</keyword>
<reference evidence="6" key="2">
    <citation type="submission" date="2025-09" db="UniProtKB">
        <authorList>
            <consortium name="Ensembl"/>
        </authorList>
    </citation>
    <scope>IDENTIFICATION</scope>
</reference>
<dbReference type="Proteomes" id="UP000472275">
    <property type="component" value="Chromosome 8"/>
</dbReference>
<feature type="region of interest" description="Disordered" evidence="4">
    <location>
        <begin position="607"/>
        <end position="634"/>
    </location>
</feature>
<evidence type="ECO:0000256" key="4">
    <source>
        <dbReference type="SAM" id="MobiDB-lite"/>
    </source>
</evidence>
<evidence type="ECO:0000256" key="2">
    <source>
        <dbReference type="ARBA" id="ARBA00022553"/>
    </source>
</evidence>
<dbReference type="Ensembl" id="ENSACCT00020020666.1">
    <property type="protein sequence ID" value="ENSACCP00020019800.1"/>
    <property type="gene ID" value="ENSACCG00020013625.1"/>
</dbReference>
<name>A0A663F4J9_AQUCH</name>
<comment type="similarity">
    <text evidence="1">Belongs to the zygin family.</text>
</comment>
<dbReference type="AlphaFoldDB" id="A0A663F4J9"/>
<keyword evidence="7" id="KW-1185">Reference proteome</keyword>
<evidence type="ECO:0000313" key="7">
    <source>
        <dbReference type="Proteomes" id="UP000472275"/>
    </source>
</evidence>
<evidence type="ECO:0000256" key="1">
    <source>
        <dbReference type="ARBA" id="ARBA00006788"/>
    </source>
</evidence>
<evidence type="ECO:0000256" key="5">
    <source>
        <dbReference type="SAM" id="Phobius"/>
    </source>
</evidence>
<dbReference type="InterPro" id="IPR011680">
    <property type="entry name" value="FEZ"/>
</dbReference>
<evidence type="ECO:0000313" key="6">
    <source>
        <dbReference type="Ensembl" id="ENSACCP00020019800.1"/>
    </source>
</evidence>
<sequence>MDGSQGAGGTLVPGEVSRVMSVSPGGDWVCVVVGVCPQRFSMEGISSILHSGLRQTFGPTANEKQVLFFPPKLPKSVHFHTPSPCIPQTPSKIFLNFTTPLCPLQPTDPSCKNHHFSPQKILPKQGFTFGRVLQHAINSVPPPPNTSKLNGITGKLQTYSALAPIWGDLSQGGAKNRQVCAIWVGLGCFFFFFFLQYLNTVIPYEKKGSPPSVEDLQMLTNILFAMKEGNEKVPTLLTDYILKGICSPCASLVHPSCILHAVPVQSLSLCASTVDSFCILVQLLCILHAPPVHPCASPMHLVCILHASPCIPYALSVHPSCILSESCIHLLCIPHASFVQAFCILTHLCRSLHPPWTSLVPCYVAHLLPSCSFMNPCAPLMHPHSSSTHLLGTPRASLCVSHTVLVHLLCSLLHPCAPFMHHRACLVRSSCIPSVFLLHPLCTPFAATGQPHAALMHACASLCTHVPSCTLVRPFCMRSNPHARLCIRAYSCTLVHPRAHLCILMQPSCTLMHHCTPLHTHVSLRSFVYPRASPCILAHPCVLTRHRTSSRIPAHARASSCIPAHARASSCTRVRPPYVPGAPSCAPVHTHDLSLCSALPNLMRRCPRAPLPRRPSKTGPNPRKMGRLRPPTLPLALPPPLHSWEINNSFH</sequence>
<dbReference type="GO" id="GO:0030424">
    <property type="term" value="C:axon"/>
    <property type="evidence" value="ECO:0007669"/>
    <property type="project" value="TreeGrafter"/>
</dbReference>
<keyword evidence="3" id="KW-0175">Coiled coil</keyword>
<dbReference type="PANTHER" id="PTHR12394:SF4">
    <property type="entry name" value="FASCICULATION AND ELONGATION PROTEIN ZETA-1"/>
    <property type="match status" value="1"/>
</dbReference>
<keyword evidence="5" id="KW-0812">Transmembrane</keyword>
<keyword evidence="2" id="KW-0597">Phosphoprotein</keyword>
<keyword evidence="5" id="KW-0472">Membrane</keyword>
<dbReference type="PANTHER" id="PTHR12394">
    <property type="entry name" value="ZYGIN"/>
    <property type="match status" value="1"/>
</dbReference>
<proteinExistence type="inferred from homology"/>
<dbReference type="GeneTree" id="ENSGT00390000017627"/>
<dbReference type="InParanoid" id="A0A663F4J9"/>
<organism evidence="6 7">
    <name type="scientific">Aquila chrysaetos chrysaetos</name>
    <dbReference type="NCBI Taxonomy" id="223781"/>
    <lineage>
        <taxon>Eukaryota</taxon>
        <taxon>Metazoa</taxon>
        <taxon>Chordata</taxon>
        <taxon>Craniata</taxon>
        <taxon>Vertebrata</taxon>
        <taxon>Euteleostomi</taxon>
        <taxon>Archelosauria</taxon>
        <taxon>Archosauria</taxon>
        <taxon>Dinosauria</taxon>
        <taxon>Saurischia</taxon>
        <taxon>Theropoda</taxon>
        <taxon>Coelurosauria</taxon>
        <taxon>Aves</taxon>
        <taxon>Neognathae</taxon>
        <taxon>Neoaves</taxon>
        <taxon>Telluraves</taxon>
        <taxon>Accipitrimorphae</taxon>
        <taxon>Accipitriformes</taxon>
        <taxon>Accipitridae</taxon>
        <taxon>Accipitrinae</taxon>
        <taxon>Aquila</taxon>
    </lineage>
</organism>
<dbReference type="GO" id="GO:0005737">
    <property type="term" value="C:cytoplasm"/>
    <property type="evidence" value="ECO:0007669"/>
    <property type="project" value="TreeGrafter"/>
</dbReference>
<evidence type="ECO:0000256" key="3">
    <source>
        <dbReference type="ARBA" id="ARBA00023054"/>
    </source>
</evidence>